<protein>
    <submittedName>
        <fullName evidence="2">HD-GYP domain-containing protein</fullName>
    </submittedName>
</protein>
<evidence type="ECO:0000259" key="1">
    <source>
        <dbReference type="PROSITE" id="PS51832"/>
    </source>
</evidence>
<dbReference type="Pfam" id="PF13487">
    <property type="entry name" value="HD_5"/>
    <property type="match status" value="1"/>
</dbReference>
<dbReference type="EMBL" id="QVTE01000045">
    <property type="protein sequence ID" value="RFU67353.1"/>
    <property type="molecule type" value="Genomic_DNA"/>
</dbReference>
<dbReference type="Proteomes" id="UP000264541">
    <property type="component" value="Unassembled WGS sequence"/>
</dbReference>
<feature type="domain" description="HD-GYP" evidence="1">
    <location>
        <begin position="92"/>
        <end position="288"/>
    </location>
</feature>
<name>A0A372LKT7_9BACI</name>
<dbReference type="InterPro" id="IPR037522">
    <property type="entry name" value="HD_GYP_dom"/>
</dbReference>
<dbReference type="InterPro" id="IPR003607">
    <property type="entry name" value="HD/PDEase_dom"/>
</dbReference>
<comment type="caution">
    <text evidence="2">The sequence shown here is derived from an EMBL/GenBank/DDBJ whole genome shotgun (WGS) entry which is preliminary data.</text>
</comment>
<reference evidence="2 3" key="1">
    <citation type="submission" date="2018-08" db="EMBL/GenBank/DDBJ databases">
        <title>Bacillus chawlae sp. nov., Bacillus glennii sp. nov., and Bacillus saganii sp. nov. Isolated from the Vehicle Assembly Building at Kennedy Space Center where the Viking Spacecraft were Assembled.</title>
        <authorList>
            <person name="Seuylemezian A."/>
            <person name="Vaishampayan P."/>
        </authorList>
    </citation>
    <scope>NUCLEOTIDE SEQUENCE [LARGE SCALE GENOMIC DNA]</scope>
    <source>
        <strain evidence="2 3">V47-23a</strain>
    </source>
</reference>
<proteinExistence type="predicted"/>
<dbReference type="OrthoDB" id="9759601at2"/>
<evidence type="ECO:0000313" key="3">
    <source>
        <dbReference type="Proteomes" id="UP000264541"/>
    </source>
</evidence>
<dbReference type="Gene3D" id="1.10.3210.10">
    <property type="entry name" value="Hypothetical protein af1432"/>
    <property type="match status" value="1"/>
</dbReference>
<gene>
    <name evidence="2" type="ORF">D0469_15195</name>
</gene>
<dbReference type="SMART" id="SM00471">
    <property type="entry name" value="HDc"/>
    <property type="match status" value="1"/>
</dbReference>
<dbReference type="AlphaFoldDB" id="A0A372LKT7"/>
<dbReference type="PROSITE" id="PS51832">
    <property type="entry name" value="HD_GYP"/>
    <property type="match status" value="1"/>
</dbReference>
<keyword evidence="3" id="KW-1185">Reference proteome</keyword>
<sequence length="332" mass="37314">MTKKTVLNNDLLEVLHAFLVIEVSVEKTLIDGRTFIPAEVIDEEAEAAATETAFNTQYLNAVQSYKKLFKSWQAGSPVDTTKVREIVLPLLNKAFENPADIFQLHHYSTKEEYFFHHAVSVALLSGFIAKKLNYGTGDILQVAMGGCLCDCGMSKVSPKILEKKTVLTFSEFEEIKKHPIHGLKMLQNSSFLKEGVKFAVFQHHERLDGSGYPSGRKGQQPHPFANIVAIADVYHALTSERIYRKKHSPFKVLEMILHDDFGKFDIAALKALMSGIASFSIGSRVRLSNGFTAEILFIETNSPTRPLVKVMETNEILHLEKKRELYIDEIIA</sequence>
<dbReference type="PANTHER" id="PTHR43155">
    <property type="entry name" value="CYCLIC DI-GMP PHOSPHODIESTERASE PA4108-RELATED"/>
    <property type="match status" value="1"/>
</dbReference>
<dbReference type="PANTHER" id="PTHR43155:SF2">
    <property type="entry name" value="CYCLIC DI-GMP PHOSPHODIESTERASE PA4108"/>
    <property type="match status" value="1"/>
</dbReference>
<evidence type="ECO:0000313" key="2">
    <source>
        <dbReference type="EMBL" id="RFU67353.1"/>
    </source>
</evidence>
<dbReference type="SUPFAM" id="SSF109604">
    <property type="entry name" value="HD-domain/PDEase-like"/>
    <property type="match status" value="1"/>
</dbReference>
<dbReference type="CDD" id="cd00077">
    <property type="entry name" value="HDc"/>
    <property type="match status" value="1"/>
</dbReference>
<accession>A0A372LKT7</accession>
<organism evidence="2 3">
    <name type="scientific">Peribacillus saganii</name>
    <dbReference type="NCBI Taxonomy" id="2303992"/>
    <lineage>
        <taxon>Bacteria</taxon>
        <taxon>Bacillati</taxon>
        <taxon>Bacillota</taxon>
        <taxon>Bacilli</taxon>
        <taxon>Bacillales</taxon>
        <taxon>Bacillaceae</taxon>
        <taxon>Peribacillus</taxon>
    </lineage>
</organism>